<accession>A0ABS1EJI8</accession>
<proteinExistence type="predicted"/>
<dbReference type="RefSeq" id="WP_200266067.1">
    <property type="nucleotide sequence ID" value="NZ_JAENHN010000007.1"/>
</dbReference>
<comment type="caution">
    <text evidence="1">The sequence shown here is derived from an EMBL/GenBank/DDBJ whole genome shotgun (WGS) entry which is preliminary data.</text>
</comment>
<name>A0ABS1EJI8_9CLOT</name>
<keyword evidence="2" id="KW-1185">Reference proteome</keyword>
<evidence type="ECO:0000313" key="1">
    <source>
        <dbReference type="EMBL" id="MBK1809520.1"/>
    </source>
</evidence>
<dbReference type="EMBL" id="JAENHN010000007">
    <property type="protein sequence ID" value="MBK1809520.1"/>
    <property type="molecule type" value="Genomic_DNA"/>
</dbReference>
<sequence>MADTSQVKLDIRNIVKRLGNELGKEFYEATILQNKDSRKFHGVSSDKEISLFVCTNELQEGKIKAGQRASIFEKCYWLSLSKTTKKLLIFTDGLFFQKFKEEYEEYLDDIEIMLYK</sequence>
<reference evidence="2" key="1">
    <citation type="submission" date="2021-01" db="EMBL/GenBank/DDBJ databases">
        <title>Genome public.</title>
        <authorList>
            <person name="Liu C."/>
            <person name="Sun Q."/>
        </authorList>
    </citation>
    <scope>NUCLEOTIDE SEQUENCE [LARGE SCALE GENOMIC DNA]</scope>
    <source>
        <strain evidence="2">YIM B02505</strain>
    </source>
</reference>
<gene>
    <name evidence="1" type="ORF">JHL18_02525</name>
</gene>
<organism evidence="1 2">
    <name type="scientific">Clostridium yunnanense</name>
    <dbReference type="NCBI Taxonomy" id="2800325"/>
    <lineage>
        <taxon>Bacteria</taxon>
        <taxon>Bacillati</taxon>
        <taxon>Bacillota</taxon>
        <taxon>Clostridia</taxon>
        <taxon>Eubacteriales</taxon>
        <taxon>Clostridiaceae</taxon>
        <taxon>Clostridium</taxon>
    </lineage>
</organism>
<protein>
    <recommendedName>
        <fullName evidence="3">YokE-like PH domain-containing protein</fullName>
    </recommendedName>
</protein>
<evidence type="ECO:0008006" key="3">
    <source>
        <dbReference type="Google" id="ProtNLM"/>
    </source>
</evidence>
<evidence type="ECO:0000313" key="2">
    <source>
        <dbReference type="Proteomes" id="UP000596739"/>
    </source>
</evidence>
<dbReference type="Proteomes" id="UP000596739">
    <property type="component" value="Unassembled WGS sequence"/>
</dbReference>